<accession>A0A1G2L9T2</accession>
<evidence type="ECO:0000256" key="1">
    <source>
        <dbReference type="SAM" id="Phobius"/>
    </source>
</evidence>
<proteinExistence type="predicted"/>
<protein>
    <recommendedName>
        <fullName evidence="4">General secretion pathway GspH domain-containing protein</fullName>
    </recommendedName>
</protein>
<evidence type="ECO:0000313" key="3">
    <source>
        <dbReference type="Proteomes" id="UP000178977"/>
    </source>
</evidence>
<dbReference type="Proteomes" id="UP000178977">
    <property type="component" value="Unassembled WGS sequence"/>
</dbReference>
<dbReference type="InterPro" id="IPR045584">
    <property type="entry name" value="Pilin-like"/>
</dbReference>
<evidence type="ECO:0008006" key="4">
    <source>
        <dbReference type="Google" id="ProtNLM"/>
    </source>
</evidence>
<name>A0A1G2L9T2_9BACT</name>
<feature type="transmembrane region" description="Helical" evidence="1">
    <location>
        <begin position="54"/>
        <end position="80"/>
    </location>
</feature>
<evidence type="ECO:0000313" key="2">
    <source>
        <dbReference type="EMBL" id="OHA08397.1"/>
    </source>
</evidence>
<organism evidence="2 3">
    <name type="scientific">Candidatus Sungbacteria bacterium RIFCSPLOWO2_01_FULL_60_25</name>
    <dbReference type="NCBI Taxonomy" id="1802281"/>
    <lineage>
        <taxon>Bacteria</taxon>
        <taxon>Candidatus Sungiibacteriota</taxon>
    </lineage>
</organism>
<gene>
    <name evidence="2" type="ORF">A3A44_00135</name>
</gene>
<keyword evidence="1" id="KW-0812">Transmembrane</keyword>
<reference evidence="2 3" key="1">
    <citation type="journal article" date="2016" name="Nat. Commun.">
        <title>Thousands of microbial genomes shed light on interconnected biogeochemical processes in an aquifer system.</title>
        <authorList>
            <person name="Anantharaman K."/>
            <person name="Brown C.T."/>
            <person name="Hug L.A."/>
            <person name="Sharon I."/>
            <person name="Castelle C.J."/>
            <person name="Probst A.J."/>
            <person name="Thomas B.C."/>
            <person name="Singh A."/>
            <person name="Wilkins M.J."/>
            <person name="Karaoz U."/>
            <person name="Brodie E.L."/>
            <person name="Williams K.H."/>
            <person name="Hubbard S.S."/>
            <person name="Banfield J.F."/>
        </authorList>
    </citation>
    <scope>NUCLEOTIDE SEQUENCE [LARGE SCALE GENOMIC DNA]</scope>
</reference>
<dbReference type="EMBL" id="MHQT01000041">
    <property type="protein sequence ID" value="OHA08397.1"/>
    <property type="molecule type" value="Genomic_DNA"/>
</dbReference>
<dbReference type="STRING" id="1802281.A3A44_00135"/>
<keyword evidence="1" id="KW-1133">Transmembrane helix</keyword>
<dbReference type="SUPFAM" id="SSF54523">
    <property type="entry name" value="Pili subunits"/>
    <property type="match status" value="1"/>
</dbReference>
<keyword evidence="1" id="KW-0472">Membrane</keyword>
<dbReference type="AlphaFoldDB" id="A0A1G2L9T2"/>
<sequence length="202" mass="21495">MFKTQNSKRVSDLFGIWNLEFACPPKHRRRRGISRSGRSTRLADSPRFAGGADAGFTIVEIIIAIGIMVLLASVIVSGFLNFRKESLLNSSAELVVSSLLGARAKTLSSEGGYQYGVHLQNDRVVLFRGALYSAGDPNNVETVLPSAVEISAITLAGGGTDLVFARLTGATSQYGSMTVRVKSDVARTRAVSITATGIVSVQ</sequence>
<comment type="caution">
    <text evidence="2">The sequence shown here is derived from an EMBL/GenBank/DDBJ whole genome shotgun (WGS) entry which is preliminary data.</text>
</comment>